<feature type="signal peptide" evidence="5">
    <location>
        <begin position="1"/>
        <end position="19"/>
    </location>
</feature>
<dbReference type="GO" id="GO:0006826">
    <property type="term" value="P:iron ion transport"/>
    <property type="evidence" value="ECO:0007669"/>
    <property type="project" value="InterPro"/>
</dbReference>
<comment type="subcellular location">
    <subcellularLocation>
        <location evidence="1">Cytoplasm</location>
    </subcellularLocation>
</comment>
<evidence type="ECO:0000313" key="7">
    <source>
        <dbReference type="EMBL" id="EKT55980.1"/>
    </source>
</evidence>
<evidence type="ECO:0000256" key="3">
    <source>
        <dbReference type="ARBA" id="ARBA00022801"/>
    </source>
</evidence>
<dbReference type="InterPro" id="IPR050583">
    <property type="entry name" value="Mycobacterial_A85_antigen"/>
</dbReference>
<dbReference type="OrthoDB" id="9775130at2"/>
<sequence length="520" mass="58421">MKSVLLCTMIAISAAPAIASPCKELPSQGTQAGTFDANGKVCFQFPAFNENYIVATLNGATDAQLLDQQNHDLRTLLEAGPADGEKSLLFALPIGQTSSLMLYGNEGANWHFNWDIKETKPLNRAQNLYPISPTLQQLTKELATGKTTDEFWKQQKINGTPLVEPIDATHKRVTFLWRSARGNVFILGSPAGDHDPMFKLGDSDVWFRSYVVPADTRMQYQLAPDVPKIAGNARDQRRAILVSAQADPLNPHTMNIAKVDRWNKSSLLDLKPTRYFTQETMSQPIRHGSLTRHSLKSERLENSREILLYSPNVNSPASWTLFLFDGQIWQDKYHTANVLDALIANHQLPPVNIVFIDSLDSKRRSDELPANQHFADFMAHELLPWVKQNGIPVHEGKTIVAGASYGGLASSWVALQYPMLFSNVLSLSGSYWWAPEGEKAGWLIRQYQQSQHYPVRFWIQAGLFEAQGVDGGIWRNSQDLEQVLRDKKYRTSFHSWSSGHDYAAWVEALVDGLRDLTKSN</sequence>
<evidence type="ECO:0000256" key="4">
    <source>
        <dbReference type="ARBA" id="ARBA00024201"/>
    </source>
</evidence>
<dbReference type="Pfam" id="PF11806">
    <property type="entry name" value="Enterochelin_N"/>
    <property type="match status" value="1"/>
</dbReference>
<dbReference type="GO" id="GO:0008849">
    <property type="term" value="F:enterochelin esterase activity"/>
    <property type="evidence" value="ECO:0007669"/>
    <property type="project" value="InterPro"/>
</dbReference>
<dbReference type="EMBL" id="AKKN01000010">
    <property type="protein sequence ID" value="EKT55980.1"/>
    <property type="molecule type" value="Genomic_DNA"/>
</dbReference>
<reference evidence="7 8" key="1">
    <citation type="journal article" date="2012" name="BMC Genomics">
        <title>Comparative genomics of bacteria in the genus Providencia isolated from wild Drosophila melanogaster.</title>
        <authorList>
            <person name="Galac M.R."/>
            <person name="Lazzaro B.P."/>
        </authorList>
    </citation>
    <scope>NUCLEOTIDE SEQUENCE [LARGE SCALE GENOMIC DNA]</scope>
    <source>
        <strain evidence="7 8">DSM 19967</strain>
    </source>
</reference>
<dbReference type="Gene3D" id="3.40.50.1820">
    <property type="entry name" value="alpha/beta hydrolase"/>
    <property type="match status" value="1"/>
</dbReference>
<dbReference type="PATRIC" id="fig|1141660.3.peg.2691"/>
<dbReference type="InterPro" id="IPR014756">
    <property type="entry name" value="Ig_E-set"/>
</dbReference>
<dbReference type="HOGENOM" id="CLU_024314_3_1_6"/>
<keyword evidence="5" id="KW-0732">Signal</keyword>
<feature type="domain" description="Enterochelin esterase N-terminal" evidence="6">
    <location>
        <begin position="172"/>
        <end position="269"/>
    </location>
</feature>
<keyword evidence="3" id="KW-0378">Hydrolase</keyword>
<accession>K8WIE1</accession>
<evidence type="ECO:0000259" key="6">
    <source>
        <dbReference type="Pfam" id="PF11806"/>
    </source>
</evidence>
<organism evidence="7 8">
    <name type="scientific">Providencia sneebia DSM 19967</name>
    <dbReference type="NCBI Taxonomy" id="1141660"/>
    <lineage>
        <taxon>Bacteria</taxon>
        <taxon>Pseudomonadati</taxon>
        <taxon>Pseudomonadota</taxon>
        <taxon>Gammaproteobacteria</taxon>
        <taxon>Enterobacterales</taxon>
        <taxon>Morganellaceae</taxon>
        <taxon>Providencia</taxon>
    </lineage>
</organism>
<dbReference type="InterPro" id="IPR013783">
    <property type="entry name" value="Ig-like_fold"/>
</dbReference>
<proteinExistence type="inferred from homology"/>
<dbReference type="PANTHER" id="PTHR48098">
    <property type="entry name" value="ENTEROCHELIN ESTERASE-RELATED"/>
    <property type="match status" value="1"/>
</dbReference>
<evidence type="ECO:0000256" key="2">
    <source>
        <dbReference type="ARBA" id="ARBA00022490"/>
    </source>
</evidence>
<keyword evidence="2" id="KW-0963">Cytoplasm</keyword>
<dbReference type="Pfam" id="PF00756">
    <property type="entry name" value="Esterase"/>
    <property type="match status" value="1"/>
</dbReference>
<dbReference type="AlphaFoldDB" id="K8WIE1"/>
<comment type="caution">
    <text evidence="7">The sequence shown here is derived from an EMBL/GenBank/DDBJ whole genome shotgun (WGS) entry which is preliminary data.</text>
</comment>
<feature type="chain" id="PRO_5003921586" evidence="5">
    <location>
        <begin position="20"/>
        <end position="520"/>
    </location>
</feature>
<protein>
    <submittedName>
        <fullName evidence="7">Esterase</fullName>
    </submittedName>
</protein>
<dbReference type="Gene3D" id="2.60.40.10">
    <property type="entry name" value="Immunoglobulins"/>
    <property type="match status" value="1"/>
</dbReference>
<dbReference type="SUPFAM" id="SSF53474">
    <property type="entry name" value="alpha/beta-Hydrolases"/>
    <property type="match status" value="1"/>
</dbReference>
<dbReference type="Proteomes" id="UP000010290">
    <property type="component" value="Chromosome"/>
</dbReference>
<comment type="similarity">
    <text evidence="4">Belongs to the Fes family.</text>
</comment>
<evidence type="ECO:0000256" key="1">
    <source>
        <dbReference type="ARBA" id="ARBA00004496"/>
    </source>
</evidence>
<gene>
    <name evidence="7" type="ORF">OO7_13464</name>
</gene>
<dbReference type="InterPro" id="IPR021764">
    <property type="entry name" value="Enterochelin_esterase_N"/>
</dbReference>
<dbReference type="GO" id="GO:0005506">
    <property type="term" value="F:iron ion binding"/>
    <property type="evidence" value="ECO:0007669"/>
    <property type="project" value="InterPro"/>
</dbReference>
<dbReference type="PANTHER" id="PTHR48098:SF3">
    <property type="entry name" value="IRON(III) ENTEROBACTIN ESTERASE"/>
    <property type="match status" value="1"/>
</dbReference>
<name>K8WIE1_9GAMM</name>
<dbReference type="InterPro" id="IPR029058">
    <property type="entry name" value="AB_hydrolase_fold"/>
</dbReference>
<dbReference type="SUPFAM" id="SSF81296">
    <property type="entry name" value="E set domains"/>
    <property type="match status" value="1"/>
</dbReference>
<dbReference type="InterPro" id="IPR000801">
    <property type="entry name" value="Esterase-like"/>
</dbReference>
<keyword evidence="8" id="KW-1185">Reference proteome</keyword>
<dbReference type="GO" id="GO:0005737">
    <property type="term" value="C:cytoplasm"/>
    <property type="evidence" value="ECO:0007669"/>
    <property type="project" value="UniProtKB-SubCell"/>
</dbReference>
<dbReference type="RefSeq" id="WP_008916446.1">
    <property type="nucleotide sequence ID" value="NZ_CM001773.1"/>
</dbReference>
<evidence type="ECO:0000256" key="5">
    <source>
        <dbReference type="SAM" id="SignalP"/>
    </source>
</evidence>
<evidence type="ECO:0000313" key="8">
    <source>
        <dbReference type="Proteomes" id="UP000010290"/>
    </source>
</evidence>